<feature type="region of interest" description="Disordered" evidence="2">
    <location>
        <begin position="24"/>
        <end position="82"/>
    </location>
</feature>
<sequence>MVHQVKCVQCPQCSFKVKTQGGLKRHQDAKHADPQPAPAAPHFPIPDPNSFHTPPPQSHLPSPVFSSWRSPLRRQNGSPVHLPWSAAPLDLKKYGTHVKTHPILDSTPCNLGSYNLPENSLPTPIPNDNESNEWAPFQNATEFEFAEFLYHKVQMSAGDIDTLSQFISELMAPEQSDNVPFHDHWEMYSLIDAICQGDIQWESFTVKFNSGLPEDQSSLPAWKQQEYQVWF</sequence>
<accession>A0A8H5B2W5</accession>
<feature type="compositionally biased region" description="Polar residues" evidence="2">
    <location>
        <begin position="64"/>
        <end position="78"/>
    </location>
</feature>
<dbReference type="OrthoDB" id="3199698at2759"/>
<evidence type="ECO:0000256" key="1">
    <source>
        <dbReference type="PROSITE-ProRule" id="PRU00042"/>
    </source>
</evidence>
<dbReference type="GO" id="GO:0008270">
    <property type="term" value="F:zinc ion binding"/>
    <property type="evidence" value="ECO:0007669"/>
    <property type="project" value="UniProtKB-KW"/>
</dbReference>
<organism evidence="4 5">
    <name type="scientific">Tetrapyrgos nigripes</name>
    <dbReference type="NCBI Taxonomy" id="182062"/>
    <lineage>
        <taxon>Eukaryota</taxon>
        <taxon>Fungi</taxon>
        <taxon>Dikarya</taxon>
        <taxon>Basidiomycota</taxon>
        <taxon>Agaricomycotina</taxon>
        <taxon>Agaricomycetes</taxon>
        <taxon>Agaricomycetidae</taxon>
        <taxon>Agaricales</taxon>
        <taxon>Marasmiineae</taxon>
        <taxon>Marasmiaceae</taxon>
        <taxon>Tetrapyrgos</taxon>
    </lineage>
</organism>
<keyword evidence="1" id="KW-0863">Zinc-finger</keyword>
<reference evidence="4 5" key="1">
    <citation type="journal article" date="2020" name="ISME J.">
        <title>Uncovering the hidden diversity of litter-decomposition mechanisms in mushroom-forming fungi.</title>
        <authorList>
            <person name="Floudas D."/>
            <person name="Bentzer J."/>
            <person name="Ahren D."/>
            <person name="Johansson T."/>
            <person name="Persson P."/>
            <person name="Tunlid A."/>
        </authorList>
    </citation>
    <scope>NUCLEOTIDE SEQUENCE [LARGE SCALE GENOMIC DNA]</scope>
    <source>
        <strain evidence="4 5">CBS 291.85</strain>
    </source>
</reference>
<keyword evidence="5" id="KW-1185">Reference proteome</keyword>
<keyword evidence="1" id="KW-0479">Metal-binding</keyword>
<evidence type="ECO:0000259" key="3">
    <source>
        <dbReference type="PROSITE" id="PS50157"/>
    </source>
</evidence>
<keyword evidence="1" id="KW-0862">Zinc</keyword>
<dbReference type="PROSITE" id="PS50157">
    <property type="entry name" value="ZINC_FINGER_C2H2_2"/>
    <property type="match status" value="1"/>
</dbReference>
<evidence type="ECO:0000313" key="5">
    <source>
        <dbReference type="Proteomes" id="UP000559256"/>
    </source>
</evidence>
<feature type="compositionally biased region" description="Pro residues" evidence="2">
    <location>
        <begin position="35"/>
        <end position="58"/>
    </location>
</feature>
<comment type="caution">
    <text evidence="4">The sequence shown here is derived from an EMBL/GenBank/DDBJ whole genome shotgun (WGS) entry which is preliminary data.</text>
</comment>
<evidence type="ECO:0000256" key="2">
    <source>
        <dbReference type="SAM" id="MobiDB-lite"/>
    </source>
</evidence>
<feature type="domain" description="C2H2-type" evidence="3">
    <location>
        <begin position="8"/>
        <end position="36"/>
    </location>
</feature>
<protein>
    <recommendedName>
        <fullName evidence="3">C2H2-type domain-containing protein</fullName>
    </recommendedName>
</protein>
<gene>
    <name evidence="4" type="ORF">D9758_019033</name>
</gene>
<dbReference type="InterPro" id="IPR013087">
    <property type="entry name" value="Znf_C2H2_type"/>
</dbReference>
<proteinExistence type="predicted"/>
<dbReference type="Proteomes" id="UP000559256">
    <property type="component" value="Unassembled WGS sequence"/>
</dbReference>
<evidence type="ECO:0000313" key="4">
    <source>
        <dbReference type="EMBL" id="KAF5315513.1"/>
    </source>
</evidence>
<dbReference type="AlphaFoldDB" id="A0A8H5B2W5"/>
<dbReference type="PROSITE" id="PS00028">
    <property type="entry name" value="ZINC_FINGER_C2H2_1"/>
    <property type="match status" value="1"/>
</dbReference>
<name>A0A8H5B2W5_9AGAR</name>
<dbReference type="EMBL" id="JAACJM010000493">
    <property type="protein sequence ID" value="KAF5315513.1"/>
    <property type="molecule type" value="Genomic_DNA"/>
</dbReference>